<dbReference type="RefSeq" id="WP_340469535.1">
    <property type="nucleotide sequence ID" value="NZ_JBANBB010000001.1"/>
</dbReference>
<proteinExistence type="predicted"/>
<dbReference type="Proteomes" id="UP001373159">
    <property type="component" value="Unassembled WGS sequence"/>
</dbReference>
<name>A0ABU8ZPS3_9BIFI</name>
<keyword evidence="2" id="KW-1185">Reference proteome</keyword>
<protein>
    <submittedName>
        <fullName evidence="1">DUF4391 domain-containing protein</fullName>
    </submittedName>
</protein>
<gene>
    <name evidence="1" type="ORF">V8P97_05760</name>
</gene>
<evidence type="ECO:0000313" key="1">
    <source>
        <dbReference type="EMBL" id="MEK0306965.1"/>
    </source>
</evidence>
<accession>A0ABU8ZPS3</accession>
<evidence type="ECO:0000313" key="2">
    <source>
        <dbReference type="Proteomes" id="UP001373159"/>
    </source>
</evidence>
<reference evidence="1 2" key="1">
    <citation type="submission" date="2024-02" db="EMBL/GenBank/DDBJ databases">
        <title>Bifidobacterium honeyensis sp. nov., isolated from the comb honey.</title>
        <authorList>
            <person name="Liu W."/>
            <person name="Li Y."/>
        </authorList>
    </citation>
    <scope>NUCLEOTIDE SEQUENCE [LARGE SCALE GENOMIC DNA]</scope>
    <source>
        <strain evidence="1 2">IMAU50988</strain>
    </source>
</reference>
<dbReference type="EMBL" id="JBANBB010000001">
    <property type="protein sequence ID" value="MEK0306965.1"/>
    <property type="molecule type" value="Genomic_DNA"/>
</dbReference>
<dbReference type="Pfam" id="PF14335">
    <property type="entry name" value="DUF4391"/>
    <property type="match status" value="1"/>
</dbReference>
<dbReference type="InterPro" id="IPR025503">
    <property type="entry name" value="DUF4391"/>
</dbReference>
<comment type="caution">
    <text evidence="1">The sequence shown here is derived from an EMBL/GenBank/DDBJ whole genome shotgun (WGS) entry which is preliminary data.</text>
</comment>
<sequence>MTIASCLGVSATTLDLPVGSAIPADKSLLPLAAFYTRPPVSTRLKQHFINGIESVTMLSLLRPSTTGLDEGKKIKEVLVLGVQLKTGSLPMDALEHMAMLRPPGILFVCVRQAALAGDPQAEVAPDGTTGDGTAGGTCCLVVRRPLPTKVGHEARHAMYSSPWSPSDKTRLTMSGNDMDGLWESLNAQVILGSDDPEDLDARVANRDHIADLQAQERKLAGDHARARSTAQRNEIYAKLHKVRTELEGLGGQAE</sequence>
<organism evidence="1 2">
    <name type="scientific">Bifidobacterium favimelis</name>
    <dbReference type="NCBI Taxonomy" id="3122979"/>
    <lineage>
        <taxon>Bacteria</taxon>
        <taxon>Bacillati</taxon>
        <taxon>Actinomycetota</taxon>
        <taxon>Actinomycetes</taxon>
        <taxon>Bifidobacteriales</taxon>
        <taxon>Bifidobacteriaceae</taxon>
        <taxon>Bifidobacterium</taxon>
    </lineage>
</organism>